<dbReference type="GO" id="GO:0000139">
    <property type="term" value="C:Golgi membrane"/>
    <property type="evidence" value="ECO:0007669"/>
    <property type="project" value="TreeGrafter"/>
</dbReference>
<accession>A0AAF3FIK6</accession>
<dbReference type="Gene3D" id="2.70.98.30">
    <property type="entry name" value="Golgi alpha-mannosidase II, domain 4"/>
    <property type="match status" value="1"/>
</dbReference>
<dbReference type="InterPro" id="IPR011013">
    <property type="entry name" value="Gal_mutarotase_sf_dom"/>
</dbReference>
<reference evidence="10" key="1">
    <citation type="submission" date="2024-02" db="UniProtKB">
        <authorList>
            <consortium name="WormBaseParasite"/>
        </authorList>
    </citation>
    <scope>IDENTIFICATION</scope>
</reference>
<dbReference type="Gene3D" id="1.20.1270.50">
    <property type="entry name" value="Glycoside hydrolase family 38, central domain"/>
    <property type="match status" value="1"/>
</dbReference>
<feature type="domain" description="Glycoside hydrolase family 38 central" evidence="8">
    <location>
        <begin position="445"/>
        <end position="519"/>
    </location>
</feature>
<dbReference type="Proteomes" id="UP000887575">
    <property type="component" value="Unassembled WGS sequence"/>
</dbReference>
<keyword evidence="4 7" id="KW-0862">Zinc</keyword>
<dbReference type="AlphaFoldDB" id="A0AAF3FIK6"/>
<sequence>MGGISLRSPPFSISSLISWLSSPQLLLVLFTAFLVILYFESQKVVTTQKYFQRLLPIPFGNDERPPFEINAVSDLPNEPFDENLYQTLSFTNASIWVNGHNLTFKEPPKTPKNKKLIVHLLLHSHIDPGWLRTFEEYYNEKVKTILTGAVEGLVKNVNLRFIWSEMSFLERWWKDATEELKGNFTMLLNSGRLELCGGGWVMTDEATPHFHSTIDNMIEGQTFIKKLLNVTPTTSWSVDPFGHGLMMPLLNSLSGIQNMVVGRLNDELKKEMRGHRSLQWRWKQPYGDEKFNPAPFVHTLPYLYYTTRNACGPDEQICCQGQVGPSVGYFACPGGINRYRNQTEQMRAYAEKLVNQWKMTQDVYGLEKILIPVGDDFYLSDKRDWEVVAESWGELLEVINGGNYNVKAFFSTVTEYFEALDSQEIIPALTGDFFPYLEKLNNPNKYWTGYFTHRPHHKRTERLLMGQLAALDLMKVGANDLKNLEILQLARRDVALFQHHDGITGTSKPHVMDDYLFRLRNASMVILNEQSRLVKERHKVQDEQVKNSIRPSTDKDILQPAVNVFTTGATSQTLSVFNPLPARFAQKITFTVESPMLSIKSMNGPIKHQILPRRHESPNAKTIYEVIFFDHLHPLDYTEYTLSAMEKLEPESESIIYVQQERKNPYPEMHYEATFDGKSFKTKFGSISLNFGKTIEITSSGNFDQKSLVLDFLLFDDYAGAYVFEGSEKESVLTLKEIEYIVDGPLETQVAALFGSDLMNVKTLIRINHESLKQGYEEIIEIDLLPKLPDKYNVFMRLRTDIENIDEKKNTTHFSTDINAMYMFERFYENHLPFAANIFATPTAGFIQDSKKRLSVFTGQPCGMSSKRKGELWIHADRQLSTQDGKGLSMMDAWENRQANPKYRIRMEKRATMNELNAQAGHSIQGKFTLDSMLFPPAVFLINKEVNDQQSIPEIDWNCGIEIVSSRFIDEKTILVILRRNSFEKFDEKFEFSCGDSQLKGVWKWISSKGEVFHASLTGTHRSEQTTEDSLLSRLGQPLAIASFLVDL</sequence>
<dbReference type="InterPro" id="IPR037094">
    <property type="entry name" value="Glyco_hydro_38_cen_sf"/>
</dbReference>
<dbReference type="SUPFAM" id="SSF88688">
    <property type="entry name" value="Families 57/38 glycoside transferase middle domain"/>
    <property type="match status" value="1"/>
</dbReference>
<evidence type="ECO:0000313" key="9">
    <source>
        <dbReference type="Proteomes" id="UP000887575"/>
    </source>
</evidence>
<dbReference type="Pfam" id="PF09261">
    <property type="entry name" value="Alpha-mann_mid"/>
    <property type="match status" value="1"/>
</dbReference>
<evidence type="ECO:0000256" key="7">
    <source>
        <dbReference type="RuleBase" id="RU361199"/>
    </source>
</evidence>
<evidence type="ECO:0000259" key="8">
    <source>
        <dbReference type="SMART" id="SM00872"/>
    </source>
</evidence>
<evidence type="ECO:0000256" key="4">
    <source>
        <dbReference type="ARBA" id="ARBA00022833"/>
    </source>
</evidence>
<dbReference type="SUPFAM" id="SSF88713">
    <property type="entry name" value="Glycoside hydrolase/deacetylase"/>
    <property type="match status" value="1"/>
</dbReference>
<dbReference type="InterPro" id="IPR028995">
    <property type="entry name" value="Glyco_hydro_57/38_cen_sf"/>
</dbReference>
<dbReference type="InterPro" id="IPR013780">
    <property type="entry name" value="Glyco_hydro_b"/>
</dbReference>
<dbReference type="InterPro" id="IPR050843">
    <property type="entry name" value="Glycosyl_Hydrlase_38"/>
</dbReference>
<proteinExistence type="inferred from homology"/>
<comment type="similarity">
    <text evidence="1 7">Belongs to the glycosyl hydrolase 38 family.</text>
</comment>
<evidence type="ECO:0000256" key="6">
    <source>
        <dbReference type="ARBA" id="ARBA00023295"/>
    </source>
</evidence>
<name>A0AAF3FIK6_9BILA</name>
<dbReference type="GO" id="GO:0046872">
    <property type="term" value="F:metal ion binding"/>
    <property type="evidence" value="ECO:0007669"/>
    <property type="project" value="UniProtKB-KW"/>
</dbReference>
<dbReference type="PANTHER" id="PTHR11607:SF3">
    <property type="entry name" value="LYSOSOMAL ALPHA-MANNOSIDASE"/>
    <property type="match status" value="1"/>
</dbReference>
<organism evidence="9 10">
    <name type="scientific">Mesorhabditis belari</name>
    <dbReference type="NCBI Taxonomy" id="2138241"/>
    <lineage>
        <taxon>Eukaryota</taxon>
        <taxon>Metazoa</taxon>
        <taxon>Ecdysozoa</taxon>
        <taxon>Nematoda</taxon>
        <taxon>Chromadorea</taxon>
        <taxon>Rhabditida</taxon>
        <taxon>Rhabditina</taxon>
        <taxon>Rhabditomorpha</taxon>
        <taxon>Rhabditoidea</taxon>
        <taxon>Rhabditidae</taxon>
        <taxon>Mesorhabditinae</taxon>
        <taxon>Mesorhabditis</taxon>
    </lineage>
</organism>
<evidence type="ECO:0000256" key="3">
    <source>
        <dbReference type="ARBA" id="ARBA00022801"/>
    </source>
</evidence>
<evidence type="ECO:0000256" key="5">
    <source>
        <dbReference type="ARBA" id="ARBA00023157"/>
    </source>
</evidence>
<dbReference type="SMART" id="SM00872">
    <property type="entry name" value="Alpha-mann_mid"/>
    <property type="match status" value="1"/>
</dbReference>
<dbReference type="GO" id="GO:0004559">
    <property type="term" value="F:alpha-mannosidase activity"/>
    <property type="evidence" value="ECO:0007669"/>
    <property type="project" value="InterPro"/>
</dbReference>
<dbReference type="GO" id="GO:0030246">
    <property type="term" value="F:carbohydrate binding"/>
    <property type="evidence" value="ECO:0007669"/>
    <property type="project" value="InterPro"/>
</dbReference>
<keyword evidence="5" id="KW-1015">Disulfide bond</keyword>
<dbReference type="Gene3D" id="2.60.40.1180">
    <property type="entry name" value="Golgi alpha-mannosidase II"/>
    <property type="match status" value="1"/>
</dbReference>
<evidence type="ECO:0000256" key="1">
    <source>
        <dbReference type="ARBA" id="ARBA00009792"/>
    </source>
</evidence>
<keyword evidence="2 7" id="KW-0479">Metal-binding</keyword>
<dbReference type="InterPro" id="IPR000602">
    <property type="entry name" value="Glyco_hydro_38_N"/>
</dbReference>
<keyword evidence="3 7" id="KW-0378">Hydrolase</keyword>
<dbReference type="GO" id="GO:0006013">
    <property type="term" value="P:mannose metabolic process"/>
    <property type="evidence" value="ECO:0007669"/>
    <property type="project" value="InterPro"/>
</dbReference>
<dbReference type="InterPro" id="IPR011330">
    <property type="entry name" value="Glyco_hydro/deAcase_b/a-brl"/>
</dbReference>
<dbReference type="PANTHER" id="PTHR11607">
    <property type="entry name" value="ALPHA-MANNOSIDASE"/>
    <property type="match status" value="1"/>
</dbReference>
<dbReference type="Pfam" id="PF01074">
    <property type="entry name" value="Glyco_hydro_38N"/>
    <property type="match status" value="1"/>
</dbReference>
<protein>
    <recommendedName>
        <fullName evidence="7">Alpha-mannosidase</fullName>
        <ecNumber evidence="7">3.2.1.-</ecNumber>
    </recommendedName>
</protein>
<dbReference type="Gene3D" id="3.20.110.10">
    <property type="entry name" value="Glycoside hydrolase 38, N terminal domain"/>
    <property type="match status" value="1"/>
</dbReference>
<dbReference type="InterPro" id="IPR015341">
    <property type="entry name" value="Glyco_hydro_38_cen"/>
</dbReference>
<dbReference type="WBParaSite" id="MBELARI_LOCUS6652">
    <property type="protein sequence ID" value="MBELARI_LOCUS6652"/>
    <property type="gene ID" value="MBELARI_LOCUS6652"/>
</dbReference>
<dbReference type="InterPro" id="IPR027291">
    <property type="entry name" value="Glyco_hydro_38_N_sf"/>
</dbReference>
<evidence type="ECO:0000313" key="10">
    <source>
        <dbReference type="WBParaSite" id="MBELARI_LOCUS6652"/>
    </source>
</evidence>
<dbReference type="InterPro" id="IPR011682">
    <property type="entry name" value="Glyco_hydro_38_C"/>
</dbReference>
<dbReference type="SUPFAM" id="SSF74650">
    <property type="entry name" value="Galactose mutarotase-like"/>
    <property type="match status" value="1"/>
</dbReference>
<keyword evidence="9" id="KW-1185">Reference proteome</keyword>
<comment type="cofactor">
    <cofactor evidence="7">
        <name>Zn(2+)</name>
        <dbReference type="ChEBI" id="CHEBI:29105"/>
    </cofactor>
    <text evidence="7">Binds 1 zinc ion per subunit.</text>
</comment>
<dbReference type="GO" id="GO:0006491">
    <property type="term" value="P:N-glycan processing"/>
    <property type="evidence" value="ECO:0007669"/>
    <property type="project" value="TreeGrafter"/>
</dbReference>
<keyword evidence="6 7" id="KW-0326">Glycosidase</keyword>
<evidence type="ECO:0000256" key="2">
    <source>
        <dbReference type="ARBA" id="ARBA00022723"/>
    </source>
</evidence>
<dbReference type="EC" id="3.2.1.-" evidence="7"/>
<dbReference type="Pfam" id="PF07748">
    <property type="entry name" value="Glyco_hydro_38C"/>
    <property type="match status" value="1"/>
</dbReference>